<comment type="caution">
    <text evidence="1">The sequence shown here is derived from an EMBL/GenBank/DDBJ whole genome shotgun (WGS) entry which is preliminary data.</text>
</comment>
<dbReference type="Proteomes" id="UP000830395">
    <property type="component" value="Chromosome 13"/>
</dbReference>
<dbReference type="EMBL" id="CM040987">
    <property type="protein sequence ID" value="MCJ8739720.1"/>
    <property type="molecule type" value="Genomic_DNA"/>
</dbReference>
<protein>
    <submittedName>
        <fullName evidence="1">Uncharacterized protein</fullName>
    </submittedName>
</protein>
<sequence>MLYLTQNRTPLMFQRLEPPSPTQNAGQGLSGLSEQQPDPNNLAVDGGIPESQSWVTARAQEMSQKAGSWSPEGQPTEDMTENRPTLQTVEMREMGRDGFSDTEPFLPMEGHSRAASMPRLPADNQQQPRRRGKHRGNNLSTITDNSPMKRSASSLGHGRLGRVPRGDNYAMERVMPEEGPRHGHRRRDRSHRASERSLSRYTDADTGLGTDLSTTTQSGDMPPKEKERERGRAKERRHHHHHHHHHHHSSVEKERYTPERERGDYGHRQRRWSRSPSEGRECLTHRQGSSSVSGSPVPSTSGTSTPRRGRRQLPQTPATPRPHVTYSPVVRKPVGTPPSGPQSRLPTPTQRRFSPPVPEPPVPPHHGSGRRARWCPGSSESAPGDGFYDFERCEPPAYEPNPGQGNPHPHNPPPHPRSPRTARPPGARRMPNGYRSSSPSPQRHAPPHSAPHKPPHPRGPRKGLHEPYSETDEDDWC</sequence>
<accession>A0ACC5YV38</accession>
<reference evidence="1" key="1">
    <citation type="submission" date="2020-02" db="EMBL/GenBank/DDBJ databases">
        <title>Genome sequencing of the panga catfish, Pangasius djambal.</title>
        <authorList>
            <person name="Wen M."/>
            <person name="Zahm M."/>
            <person name="Roques C."/>
            <person name="Cabau C."/>
            <person name="Klopp C."/>
            <person name="Donnadieu C."/>
            <person name="Jouanno E."/>
            <person name="Avarre J.-C."/>
            <person name="Campet M."/>
            <person name="Ha T."/>
            <person name="Dugue R."/>
            <person name="Lampietro C."/>
            <person name="Louis A."/>
            <person name="Herpin A."/>
            <person name="Echchiki A."/>
            <person name="Berthelot C."/>
            <person name="Parey E."/>
            <person name="Roest-Crollius H."/>
            <person name="Braasch I."/>
            <person name="Postlethwait J.H."/>
            <person name="Bobe J."/>
            <person name="Montfort J."/>
            <person name="Bouchez O."/>
            <person name="Begum T."/>
            <person name="Schartl M."/>
            <person name="Gustiano R."/>
            <person name="Guiguen Y."/>
        </authorList>
    </citation>
    <scope>NUCLEOTIDE SEQUENCE</scope>
    <source>
        <strain evidence="1">Pdj_M5554</strain>
    </source>
</reference>
<organism evidence="1 2">
    <name type="scientific">Pangasius djambal</name>
    <dbReference type="NCBI Taxonomy" id="1691987"/>
    <lineage>
        <taxon>Eukaryota</taxon>
        <taxon>Metazoa</taxon>
        <taxon>Chordata</taxon>
        <taxon>Craniata</taxon>
        <taxon>Vertebrata</taxon>
        <taxon>Euteleostomi</taxon>
        <taxon>Actinopterygii</taxon>
        <taxon>Neopterygii</taxon>
        <taxon>Teleostei</taxon>
        <taxon>Ostariophysi</taxon>
        <taxon>Siluriformes</taxon>
        <taxon>Pangasiidae</taxon>
        <taxon>Pangasius</taxon>
    </lineage>
</organism>
<name>A0ACC5YV38_9TELE</name>
<gene>
    <name evidence="1" type="ORF">PDJAM_G00050520</name>
</gene>
<keyword evidence="2" id="KW-1185">Reference proteome</keyword>
<proteinExistence type="predicted"/>
<evidence type="ECO:0000313" key="1">
    <source>
        <dbReference type="EMBL" id="MCJ8739720.1"/>
    </source>
</evidence>
<evidence type="ECO:0000313" key="2">
    <source>
        <dbReference type="Proteomes" id="UP000830395"/>
    </source>
</evidence>